<dbReference type="CDD" id="cd07473">
    <property type="entry name" value="Peptidases_S8_Subtilisin_like"/>
    <property type="match status" value="1"/>
</dbReference>
<feature type="compositionally biased region" description="Basic and acidic residues" evidence="10">
    <location>
        <begin position="652"/>
        <end position="661"/>
    </location>
</feature>
<dbReference type="InterPro" id="IPR000209">
    <property type="entry name" value="Peptidase_S8/S53_dom"/>
</dbReference>
<feature type="transmembrane region" description="Helical" evidence="11">
    <location>
        <begin position="15"/>
        <end position="32"/>
    </location>
</feature>
<evidence type="ECO:0000256" key="5">
    <source>
        <dbReference type="ARBA" id="ARBA00023145"/>
    </source>
</evidence>
<proteinExistence type="inferred from homology"/>
<feature type="active site" description="Charge relay system" evidence="8">
    <location>
        <position position="579"/>
    </location>
</feature>
<dbReference type="EC" id="3.4.21.62" evidence="7"/>
<keyword evidence="4 8" id="KW-0720">Serine protease</keyword>
<feature type="region of interest" description="Disordered" evidence="10">
    <location>
        <begin position="754"/>
        <end position="799"/>
    </location>
</feature>
<dbReference type="PROSITE" id="PS00138">
    <property type="entry name" value="SUBTILASE_SER"/>
    <property type="match status" value="1"/>
</dbReference>
<comment type="catalytic activity">
    <reaction evidence="6">
        <text>Hydrolysis of proteins with broad specificity for peptide bonds, and a preference for a large uncharged residue in P1. Hydrolyzes peptide amides.</text>
        <dbReference type="EC" id="3.4.21.62"/>
    </reaction>
</comment>
<evidence type="ECO:0000256" key="10">
    <source>
        <dbReference type="SAM" id="MobiDB-lite"/>
    </source>
</evidence>
<feature type="region of interest" description="Disordered" evidence="10">
    <location>
        <begin position="882"/>
        <end position="910"/>
    </location>
</feature>
<dbReference type="Gene3D" id="3.40.50.200">
    <property type="entry name" value="Peptidase S8/S53 domain"/>
    <property type="match status" value="1"/>
</dbReference>
<feature type="region of interest" description="Disordered" evidence="10">
    <location>
        <begin position="963"/>
        <end position="984"/>
    </location>
</feature>
<keyword evidence="11" id="KW-0472">Membrane</keyword>
<organism evidence="13">
    <name type="scientific">Neospora caninum (strain Liverpool)</name>
    <dbReference type="NCBI Taxonomy" id="572307"/>
    <lineage>
        <taxon>Eukaryota</taxon>
        <taxon>Sar</taxon>
        <taxon>Alveolata</taxon>
        <taxon>Apicomplexa</taxon>
        <taxon>Conoidasida</taxon>
        <taxon>Coccidia</taxon>
        <taxon>Eucoccidiorida</taxon>
        <taxon>Eimeriorina</taxon>
        <taxon>Sarcocystidae</taxon>
        <taxon>Neospora</taxon>
    </lineage>
</organism>
<feature type="region of interest" description="Disordered" evidence="10">
    <location>
        <begin position="641"/>
        <end position="664"/>
    </location>
</feature>
<sequence>MTCVGIRWKKGFQRWAAYGFLWISVVLVLTVATRAGPISGEGGQEKPGAALATRAALLSDLALTANPTDRRSDGNRDGGSRASGVTDSPEFMWNRKLELDPDEAPNPTAVASEVLSLRQANTSSRRVVLSYSLKGCPPEKLEVGRDADHPTAIHGQEASSRTMHLLRDRVSWLLHAKKMVKEVESVSPKRDEILGYGQDFHVSLRVTVEMESRYLSALQMEIIKTLPEGVSDDEVIQIARDLPCVEKAYHDSLKFSEQYLRHPVSDEDEDGMNMGTKRLLQRQSPGQSATHSLDSLGARVTKAFETEDILSHADADVQVPPNDPSFRLQWNLQDKAEFGLHTEKAWQLWTGQKRPMVIAVIDSGCEIDHPDLKAKKWHNPGEICNDGIDNDANGFIDDCHGWDFATDRPDVRSDTTGHGTGAAGVLGAVPNNLIGLAGVCWGCEIMCLKFIGGGQGTVSNQVQAIDYAVRMGAWISNNSYGGYGYSNLEFDAIRRAQVAGHLFVTSAGNHNLNTDLPQNDHTPSSYDLSNILSVGASTHIGRKAAFSNYGLTTVHVFAPGADIHTTEGAAGYSKVSGTSFACPHAAGLAGLIWSAFPNLTYLQVKRALIEGCRPSSHLWSLAACGGTIDAHKSLYIAAKLSSGPMPEGNPSRTRDNEKPDVDEAGPAARLSGLVRGASPAFAASPGFLPVRATSREASVSSVTTAPQSANGVSQARMPTGSVGRDVLAPVNSPFLASDYRRPFLAGPRSAELAASSLQPSGDTEGSSIFYGATDPSLARPPFEAEGEMPSRQPSATSGAVNVLQPAKLATLKVQGDTMTLLGEDPWQEGHPRSFSLFSGTFPPEERTPTSFPSFGGDHVTDWSLGPYADGQKLADELESANGDEVNLSPNVNLTMKKPESMYGSTTATPRRESVNRIVSREPTLPSRQTATTNNSLQALLRDNFSLPLGLRKEMLTIGSLAVNGPTGNNSFGRVPWEKAPEGKR</sequence>
<dbReference type="PRINTS" id="PR00723">
    <property type="entry name" value="SUBTILISIN"/>
</dbReference>
<dbReference type="InterPro" id="IPR051048">
    <property type="entry name" value="Peptidase_S8/S53_subtilisin"/>
</dbReference>
<evidence type="ECO:0000256" key="8">
    <source>
        <dbReference type="PROSITE-ProRule" id="PRU01240"/>
    </source>
</evidence>
<dbReference type="InterPro" id="IPR036852">
    <property type="entry name" value="Peptidase_S8/S53_dom_sf"/>
</dbReference>
<name>A0A0F7UDV9_NEOCL</name>
<evidence type="ECO:0000256" key="11">
    <source>
        <dbReference type="SAM" id="Phobius"/>
    </source>
</evidence>
<feature type="region of interest" description="Disordered" evidence="10">
    <location>
        <begin position="63"/>
        <end position="87"/>
    </location>
</feature>
<feature type="compositionally biased region" description="Polar residues" evidence="10">
    <location>
        <begin position="755"/>
        <end position="766"/>
    </location>
</feature>
<evidence type="ECO:0000256" key="1">
    <source>
        <dbReference type="ARBA" id="ARBA00011073"/>
    </source>
</evidence>
<keyword evidence="2 8" id="KW-0645">Protease</keyword>
<dbReference type="AlphaFoldDB" id="A0A0F7UDV9"/>
<evidence type="ECO:0000256" key="9">
    <source>
        <dbReference type="RuleBase" id="RU003355"/>
    </source>
</evidence>
<dbReference type="InterPro" id="IPR015500">
    <property type="entry name" value="Peptidase_S8_subtilisin-rel"/>
</dbReference>
<dbReference type="InterPro" id="IPR023827">
    <property type="entry name" value="Peptidase_S8_Asp-AS"/>
</dbReference>
<dbReference type="PROSITE" id="PS00136">
    <property type="entry name" value="SUBTILASE_ASP"/>
    <property type="match status" value="1"/>
</dbReference>
<evidence type="ECO:0000256" key="2">
    <source>
        <dbReference type="ARBA" id="ARBA00022670"/>
    </source>
</evidence>
<dbReference type="PANTHER" id="PTHR43399">
    <property type="entry name" value="SUBTILISIN-RELATED"/>
    <property type="match status" value="1"/>
</dbReference>
<dbReference type="SUPFAM" id="SSF52743">
    <property type="entry name" value="Subtilisin-like"/>
    <property type="match status" value="1"/>
</dbReference>
<evidence type="ECO:0000256" key="6">
    <source>
        <dbReference type="ARBA" id="ARBA00023529"/>
    </source>
</evidence>
<keyword evidence="5" id="KW-0865">Zymogen</keyword>
<comment type="similarity">
    <text evidence="1 8 9">Belongs to the peptidase S8 family.</text>
</comment>
<dbReference type="InterPro" id="IPR023828">
    <property type="entry name" value="Peptidase_S8_Ser-AS"/>
</dbReference>
<dbReference type="EMBL" id="LN714483">
    <property type="protein sequence ID" value="CEL68044.1"/>
    <property type="molecule type" value="Genomic_DNA"/>
</dbReference>
<feature type="active site" description="Charge relay system" evidence="8">
    <location>
        <position position="418"/>
    </location>
</feature>
<dbReference type="PROSITE" id="PS51892">
    <property type="entry name" value="SUBTILASE"/>
    <property type="match status" value="1"/>
</dbReference>
<accession>A0A0F7UDV9</accession>
<gene>
    <name evidence="13" type="ORF">BN1204_038200</name>
</gene>
<dbReference type="GO" id="GO:0004252">
    <property type="term" value="F:serine-type endopeptidase activity"/>
    <property type="evidence" value="ECO:0007669"/>
    <property type="project" value="UniProtKB-UniRule"/>
</dbReference>
<evidence type="ECO:0000256" key="7">
    <source>
        <dbReference type="ARBA" id="ARBA00023619"/>
    </source>
</evidence>
<dbReference type="GO" id="GO:0006508">
    <property type="term" value="P:proteolysis"/>
    <property type="evidence" value="ECO:0007669"/>
    <property type="project" value="UniProtKB-KW"/>
</dbReference>
<keyword evidence="11" id="KW-0812">Transmembrane</keyword>
<reference evidence="13" key="1">
    <citation type="journal article" date="2015" name="PLoS ONE">
        <title>Comprehensive Evaluation of Toxoplasma gondii VEG and Neospora caninum LIV Genomes with Tachyzoite Stage Transcriptome and Proteome Defines Novel Transcript Features.</title>
        <authorList>
            <person name="Ramaprasad A."/>
            <person name="Mourier T."/>
            <person name="Naeem R."/>
            <person name="Malas T.B."/>
            <person name="Moussa E."/>
            <person name="Panigrahi A."/>
            <person name="Vermont S.J."/>
            <person name="Otto T.D."/>
            <person name="Wastling J."/>
            <person name="Pain A."/>
        </authorList>
    </citation>
    <scope>NUCLEOTIDE SEQUENCE</scope>
    <source>
        <strain evidence="13">Liverpool</strain>
    </source>
</reference>
<evidence type="ECO:0000259" key="12">
    <source>
        <dbReference type="Pfam" id="PF00082"/>
    </source>
</evidence>
<feature type="compositionally biased region" description="Basic and acidic residues" evidence="10">
    <location>
        <begin position="975"/>
        <end position="984"/>
    </location>
</feature>
<feature type="active site" description="Charge relay system" evidence="8">
    <location>
        <position position="362"/>
    </location>
</feature>
<evidence type="ECO:0000313" key="13">
    <source>
        <dbReference type="EMBL" id="CEL68044.1"/>
    </source>
</evidence>
<keyword evidence="11" id="KW-1133">Transmembrane helix</keyword>
<feature type="compositionally biased region" description="Basic and acidic residues" evidence="10">
    <location>
        <begin position="68"/>
        <end position="79"/>
    </location>
</feature>
<dbReference type="InterPro" id="IPR034204">
    <property type="entry name" value="PfSUB1-like_cat_dom"/>
</dbReference>
<evidence type="ECO:0000256" key="3">
    <source>
        <dbReference type="ARBA" id="ARBA00022801"/>
    </source>
</evidence>
<protein>
    <recommendedName>
        <fullName evidence="7">subtilisin</fullName>
        <ecNumber evidence="7">3.4.21.62</ecNumber>
    </recommendedName>
</protein>
<feature type="compositionally biased region" description="Polar residues" evidence="10">
    <location>
        <begin position="701"/>
        <end position="713"/>
    </location>
</feature>
<feature type="domain" description="Peptidase S8/S53" evidence="12">
    <location>
        <begin position="356"/>
        <end position="610"/>
    </location>
</feature>
<dbReference type="Pfam" id="PF00082">
    <property type="entry name" value="Peptidase_S8"/>
    <property type="match status" value="1"/>
</dbReference>
<keyword evidence="3 8" id="KW-0378">Hydrolase</keyword>
<dbReference type="PANTHER" id="PTHR43399:SF4">
    <property type="entry name" value="CELL WALL-ASSOCIATED PROTEASE"/>
    <property type="match status" value="1"/>
</dbReference>
<feature type="region of interest" description="Disordered" evidence="10">
    <location>
        <begin position="701"/>
        <end position="720"/>
    </location>
</feature>
<evidence type="ECO:0000256" key="4">
    <source>
        <dbReference type="ARBA" id="ARBA00022825"/>
    </source>
</evidence>